<reference evidence="2 3" key="1">
    <citation type="submission" date="2013-03" db="EMBL/GenBank/DDBJ databases">
        <title>The Genome Sequence of Cladophialophora carrionii CBS 160.54.</title>
        <authorList>
            <consortium name="The Broad Institute Genomics Platform"/>
            <person name="Cuomo C."/>
            <person name="de Hoog S."/>
            <person name="Gorbushina A."/>
            <person name="Walker B."/>
            <person name="Young S.K."/>
            <person name="Zeng Q."/>
            <person name="Gargeya S."/>
            <person name="Fitzgerald M."/>
            <person name="Haas B."/>
            <person name="Abouelleil A."/>
            <person name="Allen A.W."/>
            <person name="Alvarado L."/>
            <person name="Arachchi H.M."/>
            <person name="Berlin A.M."/>
            <person name="Chapman S.B."/>
            <person name="Gainer-Dewar J."/>
            <person name="Goldberg J."/>
            <person name="Griggs A."/>
            <person name="Gujja S."/>
            <person name="Hansen M."/>
            <person name="Howarth C."/>
            <person name="Imamovic A."/>
            <person name="Ireland A."/>
            <person name="Larimer J."/>
            <person name="McCowan C."/>
            <person name="Murphy C."/>
            <person name="Pearson M."/>
            <person name="Poon T.W."/>
            <person name="Priest M."/>
            <person name="Roberts A."/>
            <person name="Saif S."/>
            <person name="Shea T."/>
            <person name="Sisk P."/>
            <person name="Sykes S."/>
            <person name="Wortman J."/>
            <person name="Nusbaum C."/>
            <person name="Birren B."/>
        </authorList>
    </citation>
    <scope>NUCLEOTIDE SEQUENCE [LARGE SCALE GENOMIC DNA]</scope>
    <source>
        <strain evidence="2 3">CBS 160.54</strain>
    </source>
</reference>
<evidence type="ECO:0000313" key="3">
    <source>
        <dbReference type="Proteomes" id="UP000030678"/>
    </source>
</evidence>
<accession>V9D4M4</accession>
<feature type="region of interest" description="Disordered" evidence="1">
    <location>
        <begin position="186"/>
        <end position="206"/>
    </location>
</feature>
<dbReference type="EMBL" id="KB822707">
    <property type="protein sequence ID" value="ETI21243.1"/>
    <property type="molecule type" value="Genomic_DNA"/>
</dbReference>
<evidence type="ECO:0000256" key="1">
    <source>
        <dbReference type="SAM" id="MobiDB-lite"/>
    </source>
</evidence>
<dbReference type="HOGENOM" id="CLU_1061750_0_0_1"/>
<organism evidence="2 3">
    <name type="scientific">Cladophialophora carrionii CBS 160.54</name>
    <dbReference type="NCBI Taxonomy" id="1279043"/>
    <lineage>
        <taxon>Eukaryota</taxon>
        <taxon>Fungi</taxon>
        <taxon>Dikarya</taxon>
        <taxon>Ascomycota</taxon>
        <taxon>Pezizomycotina</taxon>
        <taxon>Eurotiomycetes</taxon>
        <taxon>Chaetothyriomycetidae</taxon>
        <taxon>Chaetothyriales</taxon>
        <taxon>Herpotrichiellaceae</taxon>
        <taxon>Cladophialophora</taxon>
    </lineage>
</organism>
<protein>
    <submittedName>
        <fullName evidence="2">Uncharacterized protein</fullName>
    </submittedName>
</protein>
<name>V9D4M4_9EURO</name>
<sequence>MSSLTNSGPFCRRTAAAAQSEQPKPETGAGLGAETERWLVDVAAYPDGNEDKRGIGLFSAFFLTFNRIVETGIFATSSTIFSLSGQRLHHLIRIIKLVIVLLVVVSGWAALGGALKVPNPHDFDNAFAGTTGSASITEFASRKRRHTYKNKSPAQMNAERIEHGSRVVMARYNVIRSHIGYSNAKLRTQRDQEPYPHAERSQPQRLLSSFPSSTCFVNIAHFAAVPKEQIISAGRILAASSFHNVFATASRGRCPCSSRSPA</sequence>
<dbReference type="RefSeq" id="XP_008730124.1">
    <property type="nucleotide sequence ID" value="XM_008731902.1"/>
</dbReference>
<gene>
    <name evidence="2" type="ORF">G647_07588</name>
</gene>
<dbReference type="Proteomes" id="UP000030678">
    <property type="component" value="Unassembled WGS sequence"/>
</dbReference>
<dbReference type="AlphaFoldDB" id="V9D4M4"/>
<feature type="compositionally biased region" description="Basic and acidic residues" evidence="1">
    <location>
        <begin position="188"/>
        <end position="202"/>
    </location>
</feature>
<dbReference type="GeneID" id="19986081"/>
<proteinExistence type="predicted"/>
<evidence type="ECO:0000313" key="2">
    <source>
        <dbReference type="EMBL" id="ETI21243.1"/>
    </source>
</evidence>
<dbReference type="VEuPathDB" id="FungiDB:G647_07588"/>